<comment type="caution">
    <text evidence="2">The sequence shown here is derived from an EMBL/GenBank/DDBJ whole genome shotgun (WGS) entry which is preliminary data.</text>
</comment>
<accession>A0A9D2H055</accession>
<name>A0A9D2H055_9BACE</name>
<organism evidence="2 3">
    <name type="scientific">Candidatus Bacteroides merdavium</name>
    <dbReference type="NCBI Taxonomy" id="2838472"/>
    <lineage>
        <taxon>Bacteria</taxon>
        <taxon>Pseudomonadati</taxon>
        <taxon>Bacteroidota</taxon>
        <taxon>Bacteroidia</taxon>
        <taxon>Bacteroidales</taxon>
        <taxon>Bacteroidaceae</taxon>
        <taxon>Bacteroides</taxon>
    </lineage>
</organism>
<evidence type="ECO:0000313" key="2">
    <source>
        <dbReference type="EMBL" id="HIZ92424.1"/>
    </source>
</evidence>
<reference evidence="2" key="1">
    <citation type="journal article" date="2021" name="PeerJ">
        <title>Extensive microbial diversity within the chicken gut microbiome revealed by metagenomics and culture.</title>
        <authorList>
            <person name="Gilroy R."/>
            <person name="Ravi A."/>
            <person name="Getino M."/>
            <person name="Pursley I."/>
            <person name="Horton D.L."/>
            <person name="Alikhan N.F."/>
            <person name="Baker D."/>
            <person name="Gharbi K."/>
            <person name="Hall N."/>
            <person name="Watson M."/>
            <person name="Adriaenssens E.M."/>
            <person name="Foster-Nyarko E."/>
            <person name="Jarju S."/>
            <person name="Secka A."/>
            <person name="Antonio M."/>
            <person name="Oren A."/>
            <person name="Chaudhuri R.R."/>
            <person name="La Ragione R."/>
            <person name="Hildebrand F."/>
            <person name="Pallen M.J."/>
        </authorList>
    </citation>
    <scope>NUCLEOTIDE SEQUENCE</scope>
    <source>
        <strain evidence="2">CHK118-2852</strain>
    </source>
</reference>
<protein>
    <submittedName>
        <fullName evidence="2">Uncharacterized protein</fullName>
    </submittedName>
</protein>
<reference evidence="2" key="2">
    <citation type="submission" date="2021-04" db="EMBL/GenBank/DDBJ databases">
        <authorList>
            <person name="Gilroy R."/>
        </authorList>
    </citation>
    <scope>NUCLEOTIDE SEQUENCE</scope>
    <source>
        <strain evidence="2">CHK118-2852</strain>
    </source>
</reference>
<dbReference type="EMBL" id="DXAV01000083">
    <property type="protein sequence ID" value="HIZ92424.1"/>
    <property type="molecule type" value="Genomic_DNA"/>
</dbReference>
<feature type="region of interest" description="Disordered" evidence="1">
    <location>
        <begin position="106"/>
        <end position="125"/>
    </location>
</feature>
<evidence type="ECO:0000256" key="1">
    <source>
        <dbReference type="SAM" id="MobiDB-lite"/>
    </source>
</evidence>
<dbReference type="Proteomes" id="UP000824108">
    <property type="component" value="Unassembled WGS sequence"/>
</dbReference>
<sequence>MELKVVCQRLESIEFTTGKCYNKHELLDKIKAELHNLPETAMFSNVLVRGIAVLGKEEIFVRSIGQSAEASFPRSRQNRETQRQQYRVIRVVSDALRQIVQDVPEGMRHPSAPEAGNGGAPVFRSQEKKAEYYHRMTEDRVQTPTRDIYPSKRCPCRGCCQDGPCKNCEAR</sequence>
<dbReference type="AlphaFoldDB" id="A0A9D2H055"/>
<proteinExistence type="predicted"/>
<gene>
    <name evidence="2" type="ORF">H9807_09975</name>
</gene>
<evidence type="ECO:0000313" key="3">
    <source>
        <dbReference type="Proteomes" id="UP000824108"/>
    </source>
</evidence>